<protein>
    <recommendedName>
        <fullName evidence="5">Pyridoxamine 5'-phosphate oxidase N-terminal domain-containing protein</fullName>
    </recommendedName>
</protein>
<dbReference type="GO" id="GO:0004733">
    <property type="term" value="F:pyridoxamine phosphate oxidase activity"/>
    <property type="evidence" value="ECO:0007669"/>
    <property type="project" value="InterPro"/>
</dbReference>
<organism evidence="6">
    <name type="scientific">marine metagenome</name>
    <dbReference type="NCBI Taxonomy" id="408172"/>
    <lineage>
        <taxon>unclassified sequences</taxon>
        <taxon>metagenomes</taxon>
        <taxon>ecological metagenomes</taxon>
    </lineage>
</organism>
<dbReference type="SUPFAM" id="SSF50475">
    <property type="entry name" value="FMN-binding split barrel"/>
    <property type="match status" value="1"/>
</dbReference>
<evidence type="ECO:0000313" key="6">
    <source>
        <dbReference type="EMBL" id="SVC03073.1"/>
    </source>
</evidence>
<dbReference type="GO" id="GO:0010181">
    <property type="term" value="F:FMN binding"/>
    <property type="evidence" value="ECO:0007669"/>
    <property type="project" value="InterPro"/>
</dbReference>
<evidence type="ECO:0000256" key="1">
    <source>
        <dbReference type="ARBA" id="ARBA00001917"/>
    </source>
</evidence>
<reference evidence="6" key="1">
    <citation type="submission" date="2018-05" db="EMBL/GenBank/DDBJ databases">
        <authorList>
            <person name="Lanie J.A."/>
            <person name="Ng W.-L."/>
            <person name="Kazmierczak K.M."/>
            <person name="Andrzejewski T.M."/>
            <person name="Davidsen T.M."/>
            <person name="Wayne K.J."/>
            <person name="Tettelin H."/>
            <person name="Glass J.I."/>
            <person name="Rusch D."/>
            <person name="Podicherti R."/>
            <person name="Tsui H.-C.T."/>
            <person name="Winkler M.E."/>
        </authorList>
    </citation>
    <scope>NUCLEOTIDE SEQUENCE</scope>
</reference>
<keyword evidence="4" id="KW-0560">Oxidoreductase</keyword>
<name>A0A382IVY9_9ZZZZ</name>
<dbReference type="PANTHER" id="PTHR10851">
    <property type="entry name" value="PYRIDOXINE-5-PHOSPHATE OXIDASE"/>
    <property type="match status" value="1"/>
</dbReference>
<dbReference type="Gene3D" id="2.30.110.10">
    <property type="entry name" value="Electron Transport, Fmn-binding Protein, Chain A"/>
    <property type="match status" value="1"/>
</dbReference>
<gene>
    <name evidence="6" type="ORF">METZ01_LOCUS255927</name>
</gene>
<dbReference type="PANTHER" id="PTHR10851:SF0">
    <property type="entry name" value="PYRIDOXINE-5'-PHOSPHATE OXIDASE"/>
    <property type="match status" value="1"/>
</dbReference>
<dbReference type="InterPro" id="IPR000659">
    <property type="entry name" value="Pyridox_Oxase"/>
</dbReference>
<feature type="non-terminal residue" evidence="6">
    <location>
        <position position="102"/>
    </location>
</feature>
<dbReference type="AlphaFoldDB" id="A0A382IVY9"/>
<evidence type="ECO:0000259" key="5">
    <source>
        <dbReference type="Pfam" id="PF01243"/>
    </source>
</evidence>
<comment type="cofactor">
    <cofactor evidence="1">
        <name>FMN</name>
        <dbReference type="ChEBI" id="CHEBI:58210"/>
    </cofactor>
</comment>
<evidence type="ECO:0000256" key="2">
    <source>
        <dbReference type="ARBA" id="ARBA00022630"/>
    </source>
</evidence>
<accession>A0A382IVY9</accession>
<dbReference type="EMBL" id="UINC01069584">
    <property type="protein sequence ID" value="SVC03073.1"/>
    <property type="molecule type" value="Genomic_DNA"/>
</dbReference>
<evidence type="ECO:0000256" key="4">
    <source>
        <dbReference type="ARBA" id="ARBA00023002"/>
    </source>
</evidence>
<feature type="domain" description="Pyridoxamine 5'-phosphate oxidase N-terminal" evidence="5">
    <location>
        <begin position="41"/>
        <end position="101"/>
    </location>
</feature>
<keyword evidence="3" id="KW-0288">FMN</keyword>
<dbReference type="Pfam" id="PF01243">
    <property type="entry name" value="PNPOx_N"/>
    <property type="match status" value="1"/>
</dbReference>
<keyword evidence="2" id="KW-0285">Flavoprotein</keyword>
<sequence length="102" mass="11515">MSDASDELSQMREDYSLGSFRRTELDECPLEQFSEWMNDAKSANLGEPNACTLTTANASARPTTRAMLLKGIENGYFLFFTNFGSRKARELKENPQAVLHFP</sequence>
<proteinExistence type="predicted"/>
<evidence type="ECO:0000256" key="3">
    <source>
        <dbReference type="ARBA" id="ARBA00022643"/>
    </source>
</evidence>
<dbReference type="GO" id="GO:0008615">
    <property type="term" value="P:pyridoxine biosynthetic process"/>
    <property type="evidence" value="ECO:0007669"/>
    <property type="project" value="InterPro"/>
</dbReference>
<dbReference type="InterPro" id="IPR011576">
    <property type="entry name" value="Pyridox_Oxase_N"/>
</dbReference>
<dbReference type="InterPro" id="IPR012349">
    <property type="entry name" value="Split_barrel_FMN-bd"/>
</dbReference>